<evidence type="ECO:0000256" key="2">
    <source>
        <dbReference type="ARBA" id="ARBA00022692"/>
    </source>
</evidence>
<evidence type="ECO:0000256" key="5">
    <source>
        <dbReference type="ARBA" id="ARBA00022989"/>
    </source>
</evidence>
<organism evidence="10 11">
    <name type="scientific">Pseudoalteromonas ulvae</name>
    <dbReference type="NCBI Taxonomy" id="107327"/>
    <lineage>
        <taxon>Bacteria</taxon>
        <taxon>Pseudomonadati</taxon>
        <taxon>Pseudomonadota</taxon>
        <taxon>Gammaproteobacteria</taxon>
        <taxon>Alteromonadales</taxon>
        <taxon>Pseudoalteromonadaceae</taxon>
        <taxon>Pseudoalteromonas</taxon>
    </lineage>
</organism>
<gene>
    <name evidence="10" type="ORF">B1199_17735</name>
</gene>
<keyword evidence="5 7" id="KW-1133">Transmembrane helix</keyword>
<feature type="transmembrane region" description="Helical" evidence="7">
    <location>
        <begin position="157"/>
        <end position="175"/>
    </location>
</feature>
<dbReference type="InterPro" id="IPR017871">
    <property type="entry name" value="ABC_transporter-like_CS"/>
</dbReference>
<dbReference type="GO" id="GO:0005886">
    <property type="term" value="C:plasma membrane"/>
    <property type="evidence" value="ECO:0007669"/>
    <property type="project" value="UniProtKB-SubCell"/>
</dbReference>
<accession>A0A244CLN2</accession>
<dbReference type="PANTHER" id="PTHR43394:SF1">
    <property type="entry name" value="ATP-BINDING CASSETTE SUB-FAMILY B MEMBER 10, MITOCHONDRIAL"/>
    <property type="match status" value="1"/>
</dbReference>
<dbReference type="GO" id="GO:0005524">
    <property type="term" value="F:ATP binding"/>
    <property type="evidence" value="ECO:0007669"/>
    <property type="project" value="UniProtKB-KW"/>
</dbReference>
<keyword evidence="2 7" id="KW-0812">Transmembrane</keyword>
<feature type="domain" description="ABC transmembrane type-1" evidence="9">
    <location>
        <begin position="21"/>
        <end position="300"/>
    </location>
</feature>
<evidence type="ECO:0008006" key="12">
    <source>
        <dbReference type="Google" id="ProtNLM"/>
    </source>
</evidence>
<dbReference type="Pfam" id="PF00005">
    <property type="entry name" value="ABC_tran"/>
    <property type="match status" value="1"/>
</dbReference>
<dbReference type="PROSITE" id="PS50929">
    <property type="entry name" value="ABC_TM1F"/>
    <property type="match status" value="1"/>
</dbReference>
<dbReference type="InterPro" id="IPR027417">
    <property type="entry name" value="P-loop_NTPase"/>
</dbReference>
<keyword evidence="11" id="KW-1185">Reference proteome</keyword>
<evidence type="ECO:0000313" key="10">
    <source>
        <dbReference type="EMBL" id="OUL56504.1"/>
    </source>
</evidence>
<dbReference type="PANTHER" id="PTHR43394">
    <property type="entry name" value="ATP-DEPENDENT PERMEASE MDL1, MITOCHONDRIAL"/>
    <property type="match status" value="1"/>
</dbReference>
<dbReference type="RefSeq" id="WP_086745475.1">
    <property type="nucleotide sequence ID" value="NZ_MWPV01000006.1"/>
</dbReference>
<dbReference type="PROSITE" id="PS50893">
    <property type="entry name" value="ABC_TRANSPORTER_2"/>
    <property type="match status" value="1"/>
</dbReference>
<dbReference type="OrthoDB" id="9806127at2"/>
<dbReference type="Proteomes" id="UP000194841">
    <property type="component" value="Unassembled WGS sequence"/>
</dbReference>
<evidence type="ECO:0000256" key="6">
    <source>
        <dbReference type="ARBA" id="ARBA00023136"/>
    </source>
</evidence>
<evidence type="ECO:0000259" key="8">
    <source>
        <dbReference type="PROSITE" id="PS50893"/>
    </source>
</evidence>
<evidence type="ECO:0000256" key="7">
    <source>
        <dbReference type="SAM" id="Phobius"/>
    </source>
</evidence>
<dbReference type="PROSITE" id="PS00211">
    <property type="entry name" value="ABC_TRANSPORTER_1"/>
    <property type="match status" value="1"/>
</dbReference>
<evidence type="ECO:0000256" key="3">
    <source>
        <dbReference type="ARBA" id="ARBA00022741"/>
    </source>
</evidence>
<dbReference type="GO" id="GO:0015421">
    <property type="term" value="F:ABC-type oligopeptide transporter activity"/>
    <property type="evidence" value="ECO:0007669"/>
    <property type="project" value="TreeGrafter"/>
</dbReference>
<dbReference type="InterPro" id="IPR003593">
    <property type="entry name" value="AAA+_ATPase"/>
</dbReference>
<dbReference type="Gene3D" id="3.40.50.300">
    <property type="entry name" value="P-loop containing nucleotide triphosphate hydrolases"/>
    <property type="match status" value="1"/>
</dbReference>
<evidence type="ECO:0000256" key="1">
    <source>
        <dbReference type="ARBA" id="ARBA00004651"/>
    </source>
</evidence>
<dbReference type="InterPro" id="IPR039421">
    <property type="entry name" value="Type_1_exporter"/>
</dbReference>
<keyword evidence="4" id="KW-0067">ATP-binding</keyword>
<dbReference type="EMBL" id="MWPV01000006">
    <property type="protein sequence ID" value="OUL56504.1"/>
    <property type="molecule type" value="Genomic_DNA"/>
</dbReference>
<comment type="subcellular location">
    <subcellularLocation>
        <location evidence="1">Cell membrane</location>
        <topology evidence="1">Multi-pass membrane protein</topology>
    </subcellularLocation>
</comment>
<keyword evidence="3" id="KW-0547">Nucleotide-binding</keyword>
<feature type="transmembrane region" description="Helical" evidence="7">
    <location>
        <begin position="276"/>
        <end position="296"/>
    </location>
</feature>
<dbReference type="GO" id="GO:0016887">
    <property type="term" value="F:ATP hydrolysis activity"/>
    <property type="evidence" value="ECO:0007669"/>
    <property type="project" value="InterPro"/>
</dbReference>
<dbReference type="Pfam" id="PF00664">
    <property type="entry name" value="ABC_membrane"/>
    <property type="match status" value="1"/>
</dbReference>
<keyword evidence="6 7" id="KW-0472">Membrane</keyword>
<name>A0A244CLN2_PSEDV</name>
<feature type="transmembrane region" description="Helical" evidence="7">
    <location>
        <begin position="20"/>
        <end position="37"/>
    </location>
</feature>
<dbReference type="Gene3D" id="1.20.1560.10">
    <property type="entry name" value="ABC transporter type 1, transmembrane domain"/>
    <property type="match status" value="1"/>
</dbReference>
<dbReference type="SUPFAM" id="SSF90123">
    <property type="entry name" value="ABC transporter transmembrane region"/>
    <property type="match status" value="1"/>
</dbReference>
<proteinExistence type="predicted"/>
<comment type="caution">
    <text evidence="10">The sequence shown here is derived from an EMBL/GenBank/DDBJ whole genome shotgun (WGS) entry which is preliminary data.</text>
</comment>
<feature type="transmembrane region" description="Helical" evidence="7">
    <location>
        <begin position="57"/>
        <end position="78"/>
    </location>
</feature>
<sequence length="545" mass="61260">MNQSDHIQRLKLIAPYKKEVFFALSIMLVTAVAQLALPKLVNYYVDGLAPATLFASFHLYTLLAIIVFSLLSAVRFYLFERLGIKVVSHFRLTIHKTLLHKTASYFDAINIAELASRINADTQMLKDALTTSAAQAIRATTITIGCIIMMFTLSTTLSLVLLFCIPTFIFATKLLSKKIEPLSEREQDALAKTNKIAFDNLNGHTLIKLYSWFGSSQNRYHNTTQSYITCAKRTISAIAVFQAFFNFLIFSSLIIMLILGSHLIKQNTLTIGELASYVLYLGMAFTSLNSLASFWAEWVHTLGATRYLFQLLDNDNDVEPLAQSKRRFIGDIRFRDVSFYYPNKPEKHIFEKLNIQIKQGQTTVISGPSGNGKSTLAKLLLGYYLPTNGEIMIGNHSLNKLSIACFRKTIAYVEQEPIMFSSSIIENLIPEATNTPTPDQMNRVISACKKANAHDFIEQLPDGYFTQICDRGNQLSGGQKQRIAIARAILHEPEVVILDEYTSALDIENQQVIEQAMHNLLVNKTVIIISHKQEHIANADNLILL</sequence>
<evidence type="ECO:0000259" key="9">
    <source>
        <dbReference type="PROSITE" id="PS50929"/>
    </source>
</evidence>
<feature type="domain" description="ABC transporter" evidence="8">
    <location>
        <begin position="332"/>
        <end position="545"/>
    </location>
</feature>
<dbReference type="InterPro" id="IPR011527">
    <property type="entry name" value="ABC1_TM_dom"/>
</dbReference>
<dbReference type="SMART" id="SM00382">
    <property type="entry name" value="AAA"/>
    <property type="match status" value="1"/>
</dbReference>
<dbReference type="AlphaFoldDB" id="A0A244CLN2"/>
<dbReference type="InterPro" id="IPR003439">
    <property type="entry name" value="ABC_transporter-like_ATP-bd"/>
</dbReference>
<feature type="transmembrane region" description="Helical" evidence="7">
    <location>
        <begin position="243"/>
        <end position="264"/>
    </location>
</feature>
<dbReference type="InterPro" id="IPR036640">
    <property type="entry name" value="ABC1_TM_sf"/>
</dbReference>
<dbReference type="SUPFAM" id="SSF52540">
    <property type="entry name" value="P-loop containing nucleoside triphosphate hydrolases"/>
    <property type="match status" value="1"/>
</dbReference>
<evidence type="ECO:0000256" key="4">
    <source>
        <dbReference type="ARBA" id="ARBA00022840"/>
    </source>
</evidence>
<protein>
    <recommendedName>
        <fullName evidence="12">ABC transporter ATP-binding protein</fullName>
    </recommendedName>
</protein>
<evidence type="ECO:0000313" key="11">
    <source>
        <dbReference type="Proteomes" id="UP000194841"/>
    </source>
</evidence>
<reference evidence="10 11" key="1">
    <citation type="submission" date="2017-02" db="EMBL/GenBank/DDBJ databases">
        <title>Pseudoalteromonas ulvae TC14 Genome.</title>
        <authorList>
            <person name="Molmeret M."/>
        </authorList>
    </citation>
    <scope>NUCLEOTIDE SEQUENCE [LARGE SCALE GENOMIC DNA]</scope>
    <source>
        <strain evidence="10">TC14</strain>
    </source>
</reference>